<feature type="region of interest" description="Disordered" evidence="1">
    <location>
        <begin position="1"/>
        <end position="32"/>
    </location>
</feature>
<dbReference type="EMBL" id="SSTE01002667">
    <property type="protein sequence ID" value="KAA0063468.1"/>
    <property type="molecule type" value="Genomic_DNA"/>
</dbReference>
<sequence>MMKGYEEGPNGPSPQHIEHPLPPPPTQHPFSPLGDNGCSIASMEQPIQTDRPWATCDCSQYVHRLEGRLDQMEDFLLRIESSVSVELSAIKKLLMTLVKIRQLTPNSAIIVVKSADEEMRTSISNDLRDGIISIDVPSEGKDVPPPPPQPMLKPKVRKGHQGKEVYLGNCGPQLLNKDKRLREEREPQGKKELWKTIRSSSALSWFLDLLTPQTFTDDDVCTSNLKKLQVNFDPLHMKKCFTMVDHAITNFLRRAPYLYEEVQRGIFPIDV</sequence>
<feature type="region of interest" description="Disordered" evidence="1">
    <location>
        <begin position="137"/>
        <end position="156"/>
    </location>
</feature>
<name>A0A5D3BBM3_CUCMM</name>
<dbReference type="Proteomes" id="UP000321947">
    <property type="component" value="Unassembled WGS sequence"/>
</dbReference>
<evidence type="ECO:0000313" key="3">
    <source>
        <dbReference type="EMBL" id="TYJ95758.1"/>
    </source>
</evidence>
<reference evidence="4 5" key="1">
    <citation type="submission" date="2019-08" db="EMBL/GenBank/DDBJ databases">
        <title>Draft genome sequences of two oriental melons (Cucumis melo L. var makuwa).</title>
        <authorList>
            <person name="Kwon S.-Y."/>
        </authorList>
    </citation>
    <scope>NUCLEOTIDE SEQUENCE [LARGE SCALE GENOMIC DNA]</scope>
    <source>
        <strain evidence="5">cv. Chang Bougi</strain>
        <strain evidence="4">cv. SW 3</strain>
        <tissue evidence="3">Leaf</tissue>
    </source>
</reference>
<comment type="caution">
    <text evidence="3">The sequence shown here is derived from an EMBL/GenBank/DDBJ whole genome shotgun (WGS) entry which is preliminary data.</text>
</comment>
<evidence type="ECO:0000313" key="5">
    <source>
        <dbReference type="Proteomes" id="UP000321947"/>
    </source>
</evidence>
<dbReference type="Proteomes" id="UP000321393">
    <property type="component" value="Unassembled WGS sequence"/>
</dbReference>
<organism evidence="3 5">
    <name type="scientific">Cucumis melo var. makuwa</name>
    <name type="common">Oriental melon</name>
    <dbReference type="NCBI Taxonomy" id="1194695"/>
    <lineage>
        <taxon>Eukaryota</taxon>
        <taxon>Viridiplantae</taxon>
        <taxon>Streptophyta</taxon>
        <taxon>Embryophyta</taxon>
        <taxon>Tracheophyta</taxon>
        <taxon>Spermatophyta</taxon>
        <taxon>Magnoliopsida</taxon>
        <taxon>eudicotyledons</taxon>
        <taxon>Gunneridae</taxon>
        <taxon>Pentapetalae</taxon>
        <taxon>rosids</taxon>
        <taxon>fabids</taxon>
        <taxon>Cucurbitales</taxon>
        <taxon>Cucurbitaceae</taxon>
        <taxon>Benincaseae</taxon>
        <taxon>Cucumis</taxon>
    </lineage>
</organism>
<proteinExistence type="predicted"/>
<evidence type="ECO:0000313" key="4">
    <source>
        <dbReference type="Proteomes" id="UP000321393"/>
    </source>
</evidence>
<protein>
    <submittedName>
        <fullName evidence="3">Uncharacterized protein</fullName>
    </submittedName>
</protein>
<dbReference type="EMBL" id="SSTD01020080">
    <property type="protein sequence ID" value="TYJ95758.1"/>
    <property type="molecule type" value="Genomic_DNA"/>
</dbReference>
<evidence type="ECO:0000313" key="2">
    <source>
        <dbReference type="EMBL" id="KAA0063468.1"/>
    </source>
</evidence>
<evidence type="ECO:0000256" key="1">
    <source>
        <dbReference type="SAM" id="MobiDB-lite"/>
    </source>
</evidence>
<dbReference type="AlphaFoldDB" id="A0A5D3BBM3"/>
<accession>A0A5D3BBM3</accession>
<gene>
    <name evidence="3" type="ORF">E5676_scaffold110G00170</name>
    <name evidence="2" type="ORF">E6C27_scaffold977G00560</name>
</gene>